<keyword evidence="4" id="KW-0446">Lipid-binding</keyword>
<organism evidence="8 9">
    <name type="scientific">Candidozyma pseudohaemuli</name>
    <dbReference type="NCBI Taxonomy" id="418784"/>
    <lineage>
        <taxon>Eukaryota</taxon>
        <taxon>Fungi</taxon>
        <taxon>Dikarya</taxon>
        <taxon>Ascomycota</taxon>
        <taxon>Saccharomycotina</taxon>
        <taxon>Pichiomycetes</taxon>
        <taxon>Metschnikowiaceae</taxon>
        <taxon>Candidozyma</taxon>
    </lineage>
</organism>
<dbReference type="SUPFAM" id="SSF144000">
    <property type="entry name" value="Oxysterol-binding protein-like"/>
    <property type="match status" value="1"/>
</dbReference>
<dbReference type="GO" id="GO:0005829">
    <property type="term" value="C:cytosol"/>
    <property type="evidence" value="ECO:0007669"/>
    <property type="project" value="TreeGrafter"/>
</dbReference>
<comment type="similarity">
    <text evidence="1 5">Belongs to the OSBP family.</text>
</comment>
<dbReference type="Proteomes" id="UP000241107">
    <property type="component" value="Unassembled WGS sequence"/>
</dbReference>
<evidence type="ECO:0000256" key="6">
    <source>
        <dbReference type="SAM" id="Coils"/>
    </source>
</evidence>
<dbReference type="Gene3D" id="1.10.287.2720">
    <property type="match status" value="1"/>
</dbReference>
<dbReference type="AlphaFoldDB" id="A0A2P7YFJ2"/>
<dbReference type="InterPro" id="IPR018494">
    <property type="entry name" value="Oxysterol-bd_CS"/>
</dbReference>
<evidence type="ECO:0000256" key="7">
    <source>
        <dbReference type="SAM" id="MobiDB-lite"/>
    </source>
</evidence>
<keyword evidence="2" id="KW-0813">Transport</keyword>
<dbReference type="RefSeq" id="XP_024711623.1">
    <property type="nucleotide sequence ID" value="XM_024860244.1"/>
</dbReference>
<dbReference type="PROSITE" id="PS01013">
    <property type="entry name" value="OSBP"/>
    <property type="match status" value="1"/>
</dbReference>
<evidence type="ECO:0000313" key="9">
    <source>
        <dbReference type="Proteomes" id="UP000241107"/>
    </source>
</evidence>
<evidence type="ECO:0000256" key="2">
    <source>
        <dbReference type="ARBA" id="ARBA00022448"/>
    </source>
</evidence>
<feature type="compositionally biased region" description="Basic and acidic residues" evidence="7">
    <location>
        <begin position="1"/>
        <end position="16"/>
    </location>
</feature>
<dbReference type="GO" id="GO:0016020">
    <property type="term" value="C:membrane"/>
    <property type="evidence" value="ECO:0007669"/>
    <property type="project" value="TreeGrafter"/>
</dbReference>
<dbReference type="Gene3D" id="3.30.70.3490">
    <property type="match status" value="1"/>
</dbReference>
<dbReference type="FunFam" id="1.10.287.2720:FF:000001">
    <property type="entry name" value="Oxysterol-binding OBPalpha"/>
    <property type="match status" value="1"/>
</dbReference>
<dbReference type="STRING" id="418784.A0A2P7YFJ2"/>
<evidence type="ECO:0000313" key="8">
    <source>
        <dbReference type="EMBL" id="PSK34737.1"/>
    </source>
</evidence>
<feature type="region of interest" description="Disordered" evidence="7">
    <location>
        <begin position="1"/>
        <end position="34"/>
    </location>
</feature>
<evidence type="ECO:0000256" key="4">
    <source>
        <dbReference type="ARBA" id="ARBA00023121"/>
    </source>
</evidence>
<dbReference type="PANTHER" id="PTHR10972:SF102">
    <property type="entry name" value="OXYSTEROL-BINDING PROTEIN"/>
    <property type="match status" value="1"/>
</dbReference>
<dbReference type="InterPro" id="IPR037239">
    <property type="entry name" value="OSBP_sf"/>
</dbReference>
<evidence type="ECO:0008006" key="10">
    <source>
        <dbReference type="Google" id="ProtNLM"/>
    </source>
</evidence>
<keyword evidence="3" id="KW-0445">Lipid transport</keyword>
<dbReference type="Gene3D" id="2.40.160.120">
    <property type="match status" value="1"/>
</dbReference>
<protein>
    <recommendedName>
        <fullName evidence="10">Oxysterol-binding protein</fullName>
    </recommendedName>
</protein>
<dbReference type="InterPro" id="IPR000648">
    <property type="entry name" value="Oxysterol-bd"/>
</dbReference>
<gene>
    <name evidence="8" type="ORF">C7M61_004931</name>
</gene>
<comment type="caution">
    <text evidence="8">The sequence shown here is derived from an EMBL/GenBank/DDBJ whole genome shotgun (WGS) entry which is preliminary data.</text>
</comment>
<dbReference type="GO" id="GO:0006869">
    <property type="term" value="P:lipid transport"/>
    <property type="evidence" value="ECO:0007669"/>
    <property type="project" value="UniProtKB-KW"/>
</dbReference>
<dbReference type="Pfam" id="PF01237">
    <property type="entry name" value="Oxysterol_BP"/>
    <property type="match status" value="1"/>
</dbReference>
<proteinExistence type="inferred from homology"/>
<reference evidence="8 9" key="1">
    <citation type="submission" date="2018-03" db="EMBL/GenBank/DDBJ databases">
        <title>Candida pseudohaemulonii genome assembly and annotation.</title>
        <authorList>
            <person name="Munoz J.F."/>
            <person name="Gade L.G."/>
            <person name="Chow N.A."/>
            <person name="Litvintseva A.P."/>
            <person name="Loparev V.N."/>
            <person name="Cuomo C.A."/>
        </authorList>
    </citation>
    <scope>NUCLEOTIDE SEQUENCE [LARGE SCALE GENOMIC DNA]</scope>
    <source>
        <strain evidence="8 9">B12108</strain>
    </source>
</reference>
<sequence length="425" mass="48273">MGLTSKFDKLKLRGSGETEPAPANVNSSGDTDDIDELDNDGQSILMGIISQLRKGSDLSRISLPTFILEKKSMLERITNFFQIPEILLEADDTSDELERFVLMVKFYLASWHIAPKAVKKPLNPVLGEIFSCYWDDLPDGSDAYYIAEQTSHHPPKLSYFYLVPDRKIRVDGTLIPKSRFLGNSSAAMMEGWAHVTLGNHDETYFMNQPNVYCRGILFGKLKYELGDHMIVKCPKSGLEADIEFKVKGMISGTYDAIEGKIYNLKTKEVLYTISGKWNDVMYIKNGEKGSESIFYDTKGAVAHKPKARPIEEQLSIESRKLWGPTLAALAKRDHDLATEEKSKVENEQRQAVKLREEQGIDFQTRIFRPVKDTEDDIEDLEYIIHKELDLADSPEILRKKILQVFPFLPGQETPDSLEVPAREKQ</sequence>
<evidence type="ECO:0000256" key="1">
    <source>
        <dbReference type="ARBA" id="ARBA00008842"/>
    </source>
</evidence>
<dbReference type="FunFam" id="2.40.160.120:FF:000007">
    <property type="entry name" value="Oxysterol binding protein"/>
    <property type="match status" value="1"/>
</dbReference>
<dbReference type="GeneID" id="36568318"/>
<evidence type="ECO:0000256" key="5">
    <source>
        <dbReference type="RuleBase" id="RU003844"/>
    </source>
</evidence>
<dbReference type="GO" id="GO:0032541">
    <property type="term" value="C:cortical endoplasmic reticulum"/>
    <property type="evidence" value="ECO:0007669"/>
    <property type="project" value="TreeGrafter"/>
</dbReference>
<name>A0A2P7YFJ2_9ASCO</name>
<dbReference type="GO" id="GO:0032934">
    <property type="term" value="F:sterol binding"/>
    <property type="evidence" value="ECO:0007669"/>
    <property type="project" value="TreeGrafter"/>
</dbReference>
<dbReference type="OrthoDB" id="14833at2759"/>
<keyword evidence="6" id="KW-0175">Coiled coil</keyword>
<evidence type="ECO:0000256" key="3">
    <source>
        <dbReference type="ARBA" id="ARBA00023055"/>
    </source>
</evidence>
<accession>A0A2P7YFJ2</accession>
<feature type="coiled-coil region" evidence="6">
    <location>
        <begin position="327"/>
        <end position="357"/>
    </location>
</feature>
<dbReference type="PANTHER" id="PTHR10972">
    <property type="entry name" value="OXYSTEROL-BINDING PROTEIN-RELATED"/>
    <property type="match status" value="1"/>
</dbReference>
<keyword evidence="9" id="KW-1185">Reference proteome</keyword>
<dbReference type="VEuPathDB" id="FungiDB:C7M61_004931"/>
<dbReference type="EMBL" id="PYFQ01000019">
    <property type="protein sequence ID" value="PSK34737.1"/>
    <property type="molecule type" value="Genomic_DNA"/>
</dbReference>